<evidence type="ECO:0000256" key="3">
    <source>
        <dbReference type="ARBA" id="ARBA00022840"/>
    </source>
</evidence>
<evidence type="ECO:0000256" key="4">
    <source>
        <dbReference type="PIRSR" id="PIRSR006806-1"/>
    </source>
</evidence>
<dbReference type="GO" id="GO:0005524">
    <property type="term" value="F:ATP binding"/>
    <property type="evidence" value="ECO:0007669"/>
    <property type="project" value="UniProtKB-KW"/>
</dbReference>
<dbReference type="EMBL" id="SOKJ01000246">
    <property type="protein sequence ID" value="TET10099.1"/>
    <property type="molecule type" value="Genomic_DNA"/>
</dbReference>
<feature type="binding site" evidence="4">
    <location>
        <begin position="132"/>
        <end position="140"/>
    </location>
    <ligand>
        <name>ATP</name>
        <dbReference type="ChEBI" id="CHEBI:30616"/>
    </ligand>
</feature>
<sequence>MTKKELRKRLLERRSALSDDEVAEQSLRIQRKVIALKKFQSAKIVALYSDIRKEVATGEIFVVFLRRDKVLLYPRGLKNRKQLIFAQVKSREDLKDGNWGIMEPRIGLKEFSPQQIDLMFIPGVGFDKEGRRLGYGQGYYDRIAGRLRKDCIKIALAFDFQVVEEIPDSSRDISVEKIITEKRVIEIKNRGFKEVLVK</sequence>
<comment type="cofactor">
    <cofactor evidence="5">
        <name>Mg(2+)</name>
        <dbReference type="ChEBI" id="CHEBI:18420"/>
    </cofactor>
</comment>
<dbReference type="InterPro" id="IPR002698">
    <property type="entry name" value="FTHF_cligase"/>
</dbReference>
<dbReference type="Proteomes" id="UP000316360">
    <property type="component" value="Unassembled WGS sequence"/>
</dbReference>
<dbReference type="AlphaFoldDB" id="A0A523RWT3"/>
<feature type="binding site" evidence="4">
    <location>
        <begin position="3"/>
        <end position="7"/>
    </location>
    <ligand>
        <name>ATP</name>
        <dbReference type="ChEBI" id="CHEBI:30616"/>
    </ligand>
</feature>
<accession>A0A523RWT3</accession>
<evidence type="ECO:0000256" key="2">
    <source>
        <dbReference type="ARBA" id="ARBA00022741"/>
    </source>
</evidence>
<comment type="caution">
    <text evidence="6">The sequence shown here is derived from an EMBL/GenBank/DDBJ whole genome shotgun (WGS) entry which is preliminary data.</text>
</comment>
<evidence type="ECO:0000256" key="1">
    <source>
        <dbReference type="ARBA" id="ARBA00010638"/>
    </source>
</evidence>
<dbReference type="SUPFAM" id="SSF100950">
    <property type="entry name" value="NagB/RpiA/CoA transferase-like"/>
    <property type="match status" value="1"/>
</dbReference>
<proteinExistence type="inferred from homology"/>
<dbReference type="GO" id="GO:0046872">
    <property type="term" value="F:metal ion binding"/>
    <property type="evidence" value="ECO:0007669"/>
    <property type="project" value="UniProtKB-KW"/>
</dbReference>
<dbReference type="InterPro" id="IPR024185">
    <property type="entry name" value="FTHF_cligase-like_sf"/>
</dbReference>
<dbReference type="Pfam" id="PF01812">
    <property type="entry name" value="5-FTHF_cyc-lig"/>
    <property type="match status" value="1"/>
</dbReference>
<dbReference type="PANTHER" id="PTHR23407:SF1">
    <property type="entry name" value="5-FORMYLTETRAHYDROFOLATE CYCLO-LIGASE"/>
    <property type="match status" value="1"/>
</dbReference>
<reference evidence="6 7" key="1">
    <citation type="submission" date="2019-03" db="EMBL/GenBank/DDBJ databases">
        <title>Metabolic potential of uncultured bacteria and archaea associated with petroleum seepage in deep-sea sediments.</title>
        <authorList>
            <person name="Dong X."/>
            <person name="Hubert C."/>
        </authorList>
    </citation>
    <scope>NUCLEOTIDE SEQUENCE [LARGE SCALE GENOMIC DNA]</scope>
    <source>
        <strain evidence="6">E44_bin7</strain>
    </source>
</reference>
<dbReference type="Gene3D" id="3.40.50.10420">
    <property type="entry name" value="NagB/RpiA/CoA transferase-like"/>
    <property type="match status" value="1"/>
</dbReference>
<evidence type="ECO:0000313" key="6">
    <source>
        <dbReference type="EMBL" id="TET10099.1"/>
    </source>
</evidence>
<comment type="catalytic activity">
    <reaction evidence="5">
        <text>(6S)-5-formyl-5,6,7,8-tetrahydrofolate + ATP = (6R)-5,10-methenyltetrahydrofolate + ADP + phosphate</text>
        <dbReference type="Rhea" id="RHEA:10488"/>
        <dbReference type="ChEBI" id="CHEBI:30616"/>
        <dbReference type="ChEBI" id="CHEBI:43474"/>
        <dbReference type="ChEBI" id="CHEBI:57455"/>
        <dbReference type="ChEBI" id="CHEBI:57457"/>
        <dbReference type="ChEBI" id="CHEBI:456216"/>
        <dbReference type="EC" id="6.3.3.2"/>
    </reaction>
</comment>
<dbReference type="PIRSF" id="PIRSF006806">
    <property type="entry name" value="FTHF_cligase"/>
    <property type="match status" value="1"/>
</dbReference>
<organism evidence="6 7">
    <name type="scientific">Aerophobetes bacterium</name>
    <dbReference type="NCBI Taxonomy" id="2030807"/>
    <lineage>
        <taxon>Bacteria</taxon>
        <taxon>Candidatus Aerophobota</taxon>
    </lineage>
</organism>
<name>A0A523RWT3_UNCAE</name>
<feature type="binding site" evidence="4">
    <location>
        <position position="54"/>
    </location>
    <ligand>
        <name>substrate</name>
    </ligand>
</feature>
<keyword evidence="6" id="KW-0436">Ligase</keyword>
<keyword evidence="2 4" id="KW-0547">Nucleotide-binding</keyword>
<dbReference type="PANTHER" id="PTHR23407">
    <property type="entry name" value="ATPASE INHIBITOR/5-FORMYLTETRAHYDROFOLATE CYCLO-LIGASE"/>
    <property type="match status" value="1"/>
</dbReference>
<dbReference type="GO" id="GO:0035999">
    <property type="term" value="P:tetrahydrofolate interconversion"/>
    <property type="evidence" value="ECO:0007669"/>
    <property type="project" value="TreeGrafter"/>
</dbReference>
<keyword evidence="3 4" id="KW-0067">ATP-binding</keyword>
<dbReference type="GO" id="GO:0009396">
    <property type="term" value="P:folic acid-containing compound biosynthetic process"/>
    <property type="evidence" value="ECO:0007669"/>
    <property type="project" value="TreeGrafter"/>
</dbReference>
<evidence type="ECO:0000256" key="5">
    <source>
        <dbReference type="RuleBase" id="RU361279"/>
    </source>
</evidence>
<dbReference type="GO" id="GO:0030272">
    <property type="term" value="F:5-formyltetrahydrofolate cyclo-ligase activity"/>
    <property type="evidence" value="ECO:0007669"/>
    <property type="project" value="UniProtKB-EC"/>
</dbReference>
<keyword evidence="5" id="KW-0460">Magnesium</keyword>
<comment type="similarity">
    <text evidence="1 5">Belongs to the 5-formyltetrahydrofolate cyclo-ligase family.</text>
</comment>
<dbReference type="EC" id="6.3.3.2" evidence="5"/>
<evidence type="ECO:0000313" key="7">
    <source>
        <dbReference type="Proteomes" id="UP000316360"/>
    </source>
</evidence>
<dbReference type="InterPro" id="IPR037171">
    <property type="entry name" value="NagB/RpiA_transferase-like"/>
</dbReference>
<protein>
    <recommendedName>
        <fullName evidence="5">5-formyltetrahydrofolate cyclo-ligase</fullName>
        <ecNumber evidence="5">6.3.3.2</ecNumber>
    </recommendedName>
</protein>
<keyword evidence="5" id="KW-0479">Metal-binding</keyword>
<gene>
    <name evidence="6" type="ORF">E3J84_04435</name>
</gene>
<dbReference type="NCBIfam" id="TIGR02727">
    <property type="entry name" value="MTHFS_bact"/>
    <property type="match status" value="1"/>
</dbReference>